<name>A0A6L5R491_9MICO</name>
<dbReference type="PANTHER" id="PTHR12304:SF4">
    <property type="entry name" value="URIDINE NUCLEOSIDASE"/>
    <property type="match status" value="1"/>
</dbReference>
<dbReference type="Gene3D" id="3.90.245.10">
    <property type="entry name" value="Ribonucleoside hydrolase-like"/>
    <property type="match status" value="1"/>
</dbReference>
<proteinExistence type="predicted"/>
<dbReference type="InterPro" id="IPR036452">
    <property type="entry name" value="Ribo_hydro-like"/>
</dbReference>
<organism evidence="4 5">
    <name type="scientific">Agromyces kandeliae</name>
    <dbReference type="NCBI Taxonomy" id="2666141"/>
    <lineage>
        <taxon>Bacteria</taxon>
        <taxon>Bacillati</taxon>
        <taxon>Actinomycetota</taxon>
        <taxon>Actinomycetes</taxon>
        <taxon>Micrococcales</taxon>
        <taxon>Microbacteriaceae</taxon>
        <taxon>Agromyces</taxon>
    </lineage>
</organism>
<dbReference type="RefSeq" id="WP_324613495.1">
    <property type="nucleotide sequence ID" value="NZ_WKJD01000018.1"/>
</dbReference>
<evidence type="ECO:0000256" key="2">
    <source>
        <dbReference type="ARBA" id="ARBA00023295"/>
    </source>
</evidence>
<protein>
    <submittedName>
        <fullName evidence="4">Nucleoside hydrolase</fullName>
    </submittedName>
</protein>
<dbReference type="AlphaFoldDB" id="A0A6L5R491"/>
<sequence>MTDAIPVYLDCDTGIDDAVALAYLIAHPGVRVVGIGTVSGNVSAERAASNTLALLAAAGVDDVPVAVGAADPLGGSFHGGAPRVHGEDGVGGVGGILPSATRQPETATDAAGLLIRLAADYGAELRVLAVGPLTNFAVALRRDASVASRVHSVTVMGGALDAPGNVSLVAEANLRNDPAAAAEVLAAPWPVTLVPLDVTTQHTFGEAHRAELLAAPGQVPRLLGAMLDTYFGFYTARYGERRCALHDPLAAAAVVGDVGEPAWRRGWFDVVDDHAHADHGRVIELEPVLPHDHDGPSRPASRALMGADAAVADRILRRILQHDWPVAATGSREG</sequence>
<dbReference type="Proteomes" id="UP000476511">
    <property type="component" value="Unassembled WGS sequence"/>
</dbReference>
<dbReference type="EMBL" id="WKJD01000018">
    <property type="protein sequence ID" value="MRX44802.1"/>
    <property type="molecule type" value="Genomic_DNA"/>
</dbReference>
<keyword evidence="5" id="KW-1185">Reference proteome</keyword>
<evidence type="ECO:0000313" key="5">
    <source>
        <dbReference type="Proteomes" id="UP000476511"/>
    </source>
</evidence>
<dbReference type="GO" id="GO:0008477">
    <property type="term" value="F:purine nucleosidase activity"/>
    <property type="evidence" value="ECO:0007669"/>
    <property type="project" value="TreeGrafter"/>
</dbReference>
<dbReference type="InterPro" id="IPR023186">
    <property type="entry name" value="IUNH"/>
</dbReference>
<feature type="domain" description="Inosine/uridine-preferring nucleoside hydrolase" evidence="3">
    <location>
        <begin position="7"/>
        <end position="282"/>
    </location>
</feature>
<keyword evidence="2" id="KW-0326">Glycosidase</keyword>
<comment type="caution">
    <text evidence="4">The sequence shown here is derived from an EMBL/GenBank/DDBJ whole genome shotgun (WGS) entry which is preliminary data.</text>
</comment>
<evidence type="ECO:0000256" key="1">
    <source>
        <dbReference type="ARBA" id="ARBA00022801"/>
    </source>
</evidence>
<gene>
    <name evidence="4" type="ORF">GJR97_13830</name>
</gene>
<dbReference type="PROSITE" id="PS01247">
    <property type="entry name" value="IUNH"/>
    <property type="match status" value="1"/>
</dbReference>
<dbReference type="InterPro" id="IPR001910">
    <property type="entry name" value="Inosine/uridine_hydrolase_dom"/>
</dbReference>
<evidence type="ECO:0000313" key="4">
    <source>
        <dbReference type="EMBL" id="MRX44802.1"/>
    </source>
</evidence>
<dbReference type="GO" id="GO:0005829">
    <property type="term" value="C:cytosol"/>
    <property type="evidence" value="ECO:0007669"/>
    <property type="project" value="TreeGrafter"/>
</dbReference>
<dbReference type="PANTHER" id="PTHR12304">
    <property type="entry name" value="INOSINE-URIDINE PREFERRING NUCLEOSIDE HYDROLASE"/>
    <property type="match status" value="1"/>
</dbReference>
<dbReference type="GO" id="GO:0006152">
    <property type="term" value="P:purine nucleoside catabolic process"/>
    <property type="evidence" value="ECO:0007669"/>
    <property type="project" value="TreeGrafter"/>
</dbReference>
<keyword evidence="1 4" id="KW-0378">Hydrolase</keyword>
<dbReference type="SUPFAM" id="SSF53590">
    <property type="entry name" value="Nucleoside hydrolase"/>
    <property type="match status" value="1"/>
</dbReference>
<accession>A0A6L5R491</accession>
<dbReference type="GO" id="GO:0045437">
    <property type="term" value="F:uridine nucleosidase activity"/>
    <property type="evidence" value="ECO:0007669"/>
    <property type="project" value="UniProtKB-ARBA"/>
</dbReference>
<evidence type="ECO:0000259" key="3">
    <source>
        <dbReference type="Pfam" id="PF01156"/>
    </source>
</evidence>
<dbReference type="InterPro" id="IPR015910">
    <property type="entry name" value="I/U_nuclsd_hydro_CS"/>
</dbReference>
<reference evidence="4 5" key="1">
    <citation type="submission" date="2019-11" db="EMBL/GenBank/DDBJ databases">
        <title>Agromyces kandeliae sp. nov., isolated from mangrove soil.</title>
        <authorList>
            <person name="Wang R."/>
        </authorList>
    </citation>
    <scope>NUCLEOTIDE SEQUENCE [LARGE SCALE GENOMIC DNA]</scope>
    <source>
        <strain evidence="4 5">Q22</strain>
    </source>
</reference>
<dbReference type="Pfam" id="PF01156">
    <property type="entry name" value="IU_nuc_hydro"/>
    <property type="match status" value="1"/>
</dbReference>